<feature type="transmembrane region" description="Helical" evidence="5">
    <location>
        <begin position="84"/>
        <end position="106"/>
    </location>
</feature>
<accession>A0A6J7PT80</accession>
<dbReference type="EMBL" id="CAFBPC010000109">
    <property type="protein sequence ID" value="CAB5005264.1"/>
    <property type="molecule type" value="Genomic_DNA"/>
</dbReference>
<dbReference type="GO" id="GO:0016020">
    <property type="term" value="C:membrane"/>
    <property type="evidence" value="ECO:0007669"/>
    <property type="project" value="UniProtKB-SubCell"/>
</dbReference>
<dbReference type="GO" id="GO:0003954">
    <property type="term" value="F:NADH dehydrogenase activity"/>
    <property type="evidence" value="ECO:0007669"/>
    <property type="project" value="TreeGrafter"/>
</dbReference>
<keyword evidence="3 5" id="KW-1133">Transmembrane helix</keyword>
<feature type="transmembrane region" description="Helical" evidence="5">
    <location>
        <begin position="156"/>
        <end position="177"/>
    </location>
</feature>
<evidence type="ECO:0000313" key="7">
    <source>
        <dbReference type="EMBL" id="CAB5005264.1"/>
    </source>
</evidence>
<dbReference type="InterPro" id="IPR001694">
    <property type="entry name" value="NADH_UbQ_OxRdtase_su1/FPO"/>
</dbReference>
<keyword evidence="4 5" id="KW-0472">Membrane</keyword>
<evidence type="ECO:0000256" key="3">
    <source>
        <dbReference type="ARBA" id="ARBA00022989"/>
    </source>
</evidence>
<dbReference type="EMBL" id="CAEZTI010000051">
    <property type="protein sequence ID" value="CAB4560619.1"/>
    <property type="molecule type" value="Genomic_DNA"/>
</dbReference>
<dbReference type="HAMAP" id="MF_01350">
    <property type="entry name" value="NDH1_NuoH"/>
    <property type="match status" value="1"/>
</dbReference>
<dbReference type="PANTHER" id="PTHR11432">
    <property type="entry name" value="NADH DEHYDROGENASE SUBUNIT 1"/>
    <property type="match status" value="1"/>
</dbReference>
<dbReference type="PANTHER" id="PTHR11432:SF3">
    <property type="entry name" value="NADH-UBIQUINONE OXIDOREDUCTASE CHAIN 1"/>
    <property type="match status" value="1"/>
</dbReference>
<evidence type="ECO:0000256" key="5">
    <source>
        <dbReference type="SAM" id="Phobius"/>
    </source>
</evidence>
<name>A0A6J7PT80_9ZZZZ</name>
<feature type="transmembrane region" description="Helical" evidence="5">
    <location>
        <begin position="329"/>
        <end position="348"/>
    </location>
</feature>
<gene>
    <name evidence="6" type="ORF">UFOPK1619_00372</name>
    <name evidence="7" type="ORF">UFOPK4057_00573</name>
</gene>
<reference evidence="7" key="1">
    <citation type="submission" date="2020-05" db="EMBL/GenBank/DDBJ databases">
        <authorList>
            <person name="Chiriac C."/>
            <person name="Salcher M."/>
            <person name="Ghai R."/>
            <person name="Kavagutti S V."/>
        </authorList>
    </citation>
    <scope>NUCLEOTIDE SEQUENCE</scope>
</reference>
<feature type="transmembrane region" description="Helical" evidence="5">
    <location>
        <begin position="247"/>
        <end position="274"/>
    </location>
</feature>
<feature type="transmembrane region" description="Helical" evidence="5">
    <location>
        <begin position="294"/>
        <end position="317"/>
    </location>
</feature>
<evidence type="ECO:0000256" key="4">
    <source>
        <dbReference type="ARBA" id="ARBA00023136"/>
    </source>
</evidence>
<evidence type="ECO:0000313" key="6">
    <source>
        <dbReference type="EMBL" id="CAB4560619.1"/>
    </source>
</evidence>
<feature type="transmembrane region" description="Helical" evidence="5">
    <location>
        <begin position="118"/>
        <end position="136"/>
    </location>
</feature>
<organism evidence="7">
    <name type="scientific">freshwater metagenome</name>
    <dbReference type="NCBI Taxonomy" id="449393"/>
    <lineage>
        <taxon>unclassified sequences</taxon>
        <taxon>metagenomes</taxon>
        <taxon>ecological metagenomes</taxon>
    </lineage>
</organism>
<feature type="transmembrane region" description="Helical" evidence="5">
    <location>
        <begin position="197"/>
        <end position="216"/>
    </location>
</feature>
<evidence type="ECO:0000256" key="2">
    <source>
        <dbReference type="ARBA" id="ARBA00022692"/>
    </source>
</evidence>
<dbReference type="GO" id="GO:0009060">
    <property type="term" value="P:aerobic respiration"/>
    <property type="evidence" value="ECO:0007669"/>
    <property type="project" value="TreeGrafter"/>
</dbReference>
<comment type="subcellular location">
    <subcellularLocation>
        <location evidence="1">Membrane</location>
        <topology evidence="1">Multi-pass membrane protein</topology>
    </subcellularLocation>
</comment>
<dbReference type="AlphaFoldDB" id="A0A6J7PT80"/>
<keyword evidence="2 5" id="KW-0812">Transmembrane</keyword>
<dbReference type="Pfam" id="PF00146">
    <property type="entry name" value="NADHdh"/>
    <property type="match status" value="1"/>
</dbReference>
<proteinExistence type="inferred from homology"/>
<protein>
    <submittedName>
        <fullName evidence="7">Unannotated protein</fullName>
    </submittedName>
</protein>
<evidence type="ECO:0000256" key="1">
    <source>
        <dbReference type="ARBA" id="ARBA00004141"/>
    </source>
</evidence>
<sequence length="352" mass="38822">MNAAVLSADLAYWAQSLLRVLGGLVAVLLPAGTIVYLFLFKMMSFMQSRLGPMEAGPYGSMQLFAEVGKWLQKEDIYPARADKFLFKIAPLIVLASTFLLVAVVPFGPDAWFTDFEAGVFYMLAVSSVSVLGILIAGWSSANKYSLLGGLRAAGQLIAYELPMVLAVVGVVIQAGTMNMQGIVVAQNAGSMFGWDGLGNPYVLTQFVGFVIFMIAVQAELTQTPFDMPIAESELVSGYMTEYSGFRFLIFFIGEFATAGVFSMIASVLFLGGWAVPFSWFGWTNLNDIDNWMNVAGPLILFTKMVVLSFIIMWVRFSFPRFREDQLQRFAWKVLIPVSLVNIMLTAIFKVAF</sequence>
<feature type="transmembrane region" description="Helical" evidence="5">
    <location>
        <begin position="20"/>
        <end position="40"/>
    </location>
</feature>